<gene>
    <name evidence="2" type="ORF">CEXT_160931</name>
</gene>
<reference evidence="2 3" key="1">
    <citation type="submission" date="2021-06" db="EMBL/GenBank/DDBJ databases">
        <title>Caerostris extrusa draft genome.</title>
        <authorList>
            <person name="Kono N."/>
            <person name="Arakawa K."/>
        </authorList>
    </citation>
    <scope>NUCLEOTIDE SEQUENCE [LARGE SCALE GENOMIC DNA]</scope>
</reference>
<organism evidence="2 3">
    <name type="scientific">Caerostris extrusa</name>
    <name type="common">Bark spider</name>
    <name type="synonym">Caerostris bankana</name>
    <dbReference type="NCBI Taxonomy" id="172846"/>
    <lineage>
        <taxon>Eukaryota</taxon>
        <taxon>Metazoa</taxon>
        <taxon>Ecdysozoa</taxon>
        <taxon>Arthropoda</taxon>
        <taxon>Chelicerata</taxon>
        <taxon>Arachnida</taxon>
        <taxon>Araneae</taxon>
        <taxon>Araneomorphae</taxon>
        <taxon>Entelegynae</taxon>
        <taxon>Araneoidea</taxon>
        <taxon>Araneidae</taxon>
        <taxon>Caerostris</taxon>
    </lineage>
</organism>
<name>A0AAV4WAD0_CAEEX</name>
<evidence type="ECO:0000313" key="3">
    <source>
        <dbReference type="Proteomes" id="UP001054945"/>
    </source>
</evidence>
<dbReference type="EMBL" id="BPLR01015890">
    <property type="protein sequence ID" value="GIY79451.1"/>
    <property type="molecule type" value="Genomic_DNA"/>
</dbReference>
<accession>A0AAV4WAD0</accession>
<feature type="region of interest" description="Disordered" evidence="1">
    <location>
        <begin position="46"/>
        <end position="81"/>
    </location>
</feature>
<proteinExistence type="predicted"/>
<protein>
    <submittedName>
        <fullName evidence="2">Uncharacterized protein</fullName>
    </submittedName>
</protein>
<dbReference type="Proteomes" id="UP001054945">
    <property type="component" value="Unassembled WGS sequence"/>
</dbReference>
<keyword evidence="3" id="KW-1185">Reference proteome</keyword>
<evidence type="ECO:0000313" key="2">
    <source>
        <dbReference type="EMBL" id="GIY79451.1"/>
    </source>
</evidence>
<sequence>MEKVCAPTKPFLFALTRTTKQLVFIKNRKQGTKWKGASQKFVACGSRMGPALPENSTNSPPPARSKVTSQSTMNKNKEGLLENTQFHPPLCQVLQQLILKHSLRYFNSSLLLE</sequence>
<evidence type="ECO:0000256" key="1">
    <source>
        <dbReference type="SAM" id="MobiDB-lite"/>
    </source>
</evidence>
<dbReference type="AlphaFoldDB" id="A0AAV4WAD0"/>
<comment type="caution">
    <text evidence="2">The sequence shown here is derived from an EMBL/GenBank/DDBJ whole genome shotgun (WGS) entry which is preliminary data.</text>
</comment>